<dbReference type="KEGG" id="cmah:C1I91_27645"/>
<evidence type="ECO:0008006" key="4">
    <source>
        <dbReference type="Google" id="ProtNLM"/>
    </source>
</evidence>
<dbReference type="RefSeq" id="WP_128215805.1">
    <property type="nucleotide sequence ID" value="NZ_CP025746.1"/>
</dbReference>
<reference evidence="2 3" key="1">
    <citation type="submission" date="2018-01" db="EMBL/GenBank/DDBJ databases">
        <title>Genome Sequencing and Assembly of Anaerobacter polyendosporus strain CT4.</title>
        <authorList>
            <person name="Tachaapaikoon C."/>
            <person name="Sutheeworapong S."/>
            <person name="Jenjaroenpun P."/>
            <person name="Wongsurawat T."/>
            <person name="Nookeaw I."/>
            <person name="Cheawchanlertfa P."/>
            <person name="Kosugi A."/>
            <person name="Cheevadhanarak S."/>
            <person name="Ratanakhanokchai K."/>
        </authorList>
    </citation>
    <scope>NUCLEOTIDE SEQUENCE [LARGE SCALE GENOMIC DNA]</scope>
    <source>
        <strain evidence="2 3">CT4</strain>
    </source>
</reference>
<keyword evidence="1" id="KW-0472">Membrane</keyword>
<dbReference type="PANTHER" id="PTHR34821">
    <property type="entry name" value="INNER MEMBRANE PROTEIN YDCZ"/>
    <property type="match status" value="1"/>
</dbReference>
<name>A0A3R5VCA2_9CLOT</name>
<dbReference type="GO" id="GO:0005886">
    <property type="term" value="C:plasma membrane"/>
    <property type="evidence" value="ECO:0007669"/>
    <property type="project" value="TreeGrafter"/>
</dbReference>
<dbReference type="PANTHER" id="PTHR34821:SF2">
    <property type="entry name" value="INNER MEMBRANE PROTEIN YDCZ"/>
    <property type="match status" value="1"/>
</dbReference>
<feature type="transmembrane region" description="Helical" evidence="1">
    <location>
        <begin position="125"/>
        <end position="140"/>
    </location>
</feature>
<dbReference type="OrthoDB" id="7864805at2"/>
<protein>
    <recommendedName>
        <fullName evidence="4">DMT family transporter</fullName>
    </recommendedName>
</protein>
<accession>A0A3R5VCA2</accession>
<dbReference type="AlphaFoldDB" id="A0A3R5VCA2"/>
<evidence type="ECO:0000313" key="2">
    <source>
        <dbReference type="EMBL" id="QAA35112.1"/>
    </source>
</evidence>
<proteinExistence type="predicted"/>
<evidence type="ECO:0000256" key="1">
    <source>
        <dbReference type="SAM" id="Phobius"/>
    </source>
</evidence>
<gene>
    <name evidence="2" type="ORF">C1I91_27645</name>
</gene>
<evidence type="ECO:0000313" key="3">
    <source>
        <dbReference type="Proteomes" id="UP000286268"/>
    </source>
</evidence>
<sequence length="141" mass="15416">MYKIFTVIIGFIITIMVSFNSELQSHVGNNLSLVIIHMVGLISVIVVMLVKKESFSMKLKGIPIYILSAGIIGVFVVLINNMTFSTVGASLSISLGMLGQLTAATIIDQFGLFGMKRYGFEKKKIIGFAFIILGIVVMTLY</sequence>
<keyword evidence="1" id="KW-1133">Transmembrane helix</keyword>
<feature type="transmembrane region" description="Helical" evidence="1">
    <location>
        <begin position="62"/>
        <end position="79"/>
    </location>
</feature>
<keyword evidence="3" id="KW-1185">Reference proteome</keyword>
<feature type="transmembrane region" description="Helical" evidence="1">
    <location>
        <begin position="30"/>
        <end position="50"/>
    </location>
</feature>
<dbReference type="InterPro" id="IPR006750">
    <property type="entry name" value="YdcZ"/>
</dbReference>
<dbReference type="Pfam" id="PF04657">
    <property type="entry name" value="DMT_YdcZ"/>
    <property type="match status" value="1"/>
</dbReference>
<dbReference type="EMBL" id="CP025746">
    <property type="protein sequence ID" value="QAA35112.1"/>
    <property type="molecule type" value="Genomic_DNA"/>
</dbReference>
<organism evidence="2 3">
    <name type="scientific">Clostridium manihotivorum</name>
    <dbReference type="NCBI Taxonomy" id="2320868"/>
    <lineage>
        <taxon>Bacteria</taxon>
        <taxon>Bacillati</taxon>
        <taxon>Bacillota</taxon>
        <taxon>Clostridia</taxon>
        <taxon>Eubacteriales</taxon>
        <taxon>Clostridiaceae</taxon>
        <taxon>Clostridium</taxon>
    </lineage>
</organism>
<keyword evidence="1" id="KW-0812">Transmembrane</keyword>
<dbReference type="Proteomes" id="UP000286268">
    <property type="component" value="Chromosome"/>
</dbReference>